<name>A0ACB8BG38_9AGAM</name>
<accession>A0ACB8BG38</accession>
<organism evidence="1 2">
    <name type="scientific">Leucogyrophana mollusca</name>
    <dbReference type="NCBI Taxonomy" id="85980"/>
    <lineage>
        <taxon>Eukaryota</taxon>
        <taxon>Fungi</taxon>
        <taxon>Dikarya</taxon>
        <taxon>Basidiomycota</taxon>
        <taxon>Agaricomycotina</taxon>
        <taxon>Agaricomycetes</taxon>
        <taxon>Agaricomycetidae</taxon>
        <taxon>Boletales</taxon>
        <taxon>Boletales incertae sedis</taxon>
        <taxon>Leucogyrophana</taxon>
    </lineage>
</organism>
<reference evidence="1" key="1">
    <citation type="journal article" date="2021" name="New Phytol.">
        <title>Evolutionary innovations through gain and loss of genes in the ectomycorrhizal Boletales.</title>
        <authorList>
            <person name="Wu G."/>
            <person name="Miyauchi S."/>
            <person name="Morin E."/>
            <person name="Kuo A."/>
            <person name="Drula E."/>
            <person name="Varga T."/>
            <person name="Kohler A."/>
            <person name="Feng B."/>
            <person name="Cao Y."/>
            <person name="Lipzen A."/>
            <person name="Daum C."/>
            <person name="Hundley H."/>
            <person name="Pangilinan J."/>
            <person name="Johnson J."/>
            <person name="Barry K."/>
            <person name="LaButti K."/>
            <person name="Ng V."/>
            <person name="Ahrendt S."/>
            <person name="Min B."/>
            <person name="Choi I.G."/>
            <person name="Park H."/>
            <person name="Plett J.M."/>
            <person name="Magnuson J."/>
            <person name="Spatafora J.W."/>
            <person name="Nagy L.G."/>
            <person name="Henrissat B."/>
            <person name="Grigoriev I.V."/>
            <person name="Yang Z.L."/>
            <person name="Xu J."/>
            <person name="Martin F.M."/>
        </authorList>
    </citation>
    <scope>NUCLEOTIDE SEQUENCE</scope>
    <source>
        <strain evidence="1">KUC20120723A-06</strain>
    </source>
</reference>
<proteinExistence type="predicted"/>
<dbReference type="Proteomes" id="UP000790709">
    <property type="component" value="Unassembled WGS sequence"/>
</dbReference>
<sequence>MYSSPRSSNSLSRSGSLNRQNRPSSPLIRSGSVGSAEVPHHVRQTPQQWLAAARESTELFKKNGSPLPLVWILVEDNHIPANAVPFEQDRNGCPLFIARALVEGELHIGKAGPQIIGGALISYGGRERTISKYEVLICASQLRWGIAEQPTTHSIYPRGTVILAQQHSQTKQGYCEQPTLRAEDIPRVIQREAAVDHREEGLKRLAGIKAVILVDDSLSMEGTLWGQAREALGGVAALANKYGSKGIDLFFLHQDGFASNLKTKREVENIFDSVCPIGEDTPTAAKLEHIINYYLPFLEAQNSTHEPITVIILTDGVATDHEDLPSRIVEAAHRLENHNIGPDMFGIQFVQIGDDAEAAEAFHELDDHLAERYKIRDIVDATPFDPIQGAFDTEYMLKILLGGINKDLDNGLQAQQPPPMPILSPFVSGLDGSRPSVVTQMPSPGRSARLSSISPGTPGGRKPTGLMPLPQHYP</sequence>
<evidence type="ECO:0000313" key="2">
    <source>
        <dbReference type="Proteomes" id="UP000790709"/>
    </source>
</evidence>
<keyword evidence="2" id="KW-1185">Reference proteome</keyword>
<protein>
    <submittedName>
        <fullName evidence="1">Uncharacterized protein</fullName>
    </submittedName>
</protein>
<dbReference type="EMBL" id="MU266427">
    <property type="protein sequence ID" value="KAH7924335.1"/>
    <property type="molecule type" value="Genomic_DNA"/>
</dbReference>
<comment type="caution">
    <text evidence="1">The sequence shown here is derived from an EMBL/GenBank/DDBJ whole genome shotgun (WGS) entry which is preliminary data.</text>
</comment>
<gene>
    <name evidence="1" type="ORF">BV22DRAFT_1035228</name>
</gene>
<evidence type="ECO:0000313" key="1">
    <source>
        <dbReference type="EMBL" id="KAH7924335.1"/>
    </source>
</evidence>